<proteinExistence type="inferred from homology"/>
<sequence>MKARSQFTAIMMRLRKNKLAMLGLAILLAMAILALCADFIADYDTQVVGQDMDARLEGPSADHWFGTDQFGRDVFARIIHGARISLTLSIIAMAIAVAIGAIIGAIAGYFGGFRDNILMRLMDILLAIPPMLMSISIVAALGQSMSNLLIALSIAYIPVFARVIRSSILSIKDQEFIEASRCCGSNDWHIIIKHIIPNAIGPIIVQETLAIGATILIIASLSFMGLGVKPPASEWGTMLYEGRDFLRQAPYLVLIPGTAITLAVISLNLLGDGLRDALDPRMKN</sequence>
<dbReference type="Gene3D" id="1.10.3720.10">
    <property type="entry name" value="MetI-like"/>
    <property type="match status" value="1"/>
</dbReference>
<feature type="transmembrane region" description="Helical" evidence="7">
    <location>
        <begin position="124"/>
        <end position="142"/>
    </location>
</feature>
<evidence type="ECO:0000256" key="7">
    <source>
        <dbReference type="RuleBase" id="RU363032"/>
    </source>
</evidence>
<dbReference type="Pfam" id="PF00528">
    <property type="entry name" value="BPD_transp_1"/>
    <property type="match status" value="1"/>
</dbReference>
<evidence type="ECO:0000256" key="5">
    <source>
        <dbReference type="ARBA" id="ARBA00022989"/>
    </source>
</evidence>
<evidence type="ECO:0000256" key="3">
    <source>
        <dbReference type="ARBA" id="ARBA00022475"/>
    </source>
</evidence>
<keyword evidence="6 7" id="KW-0472">Membrane</keyword>
<dbReference type="InterPro" id="IPR050366">
    <property type="entry name" value="BP-dependent_transpt_permease"/>
</dbReference>
<dbReference type="CDD" id="cd06261">
    <property type="entry name" value="TM_PBP2"/>
    <property type="match status" value="1"/>
</dbReference>
<dbReference type="InterPro" id="IPR025966">
    <property type="entry name" value="OppC_N"/>
</dbReference>
<feature type="transmembrane region" description="Helical" evidence="7">
    <location>
        <begin position="209"/>
        <end position="228"/>
    </location>
</feature>
<name>A0A845QKX6_9FIRM</name>
<keyword evidence="5 7" id="KW-1133">Transmembrane helix</keyword>
<dbReference type="EMBL" id="QXWK01000021">
    <property type="protein sequence ID" value="NBH62276.1"/>
    <property type="molecule type" value="Genomic_DNA"/>
</dbReference>
<evidence type="ECO:0000256" key="2">
    <source>
        <dbReference type="ARBA" id="ARBA00022448"/>
    </source>
</evidence>
<dbReference type="GO" id="GO:0055085">
    <property type="term" value="P:transmembrane transport"/>
    <property type="evidence" value="ECO:0007669"/>
    <property type="project" value="InterPro"/>
</dbReference>
<keyword evidence="3" id="KW-1003">Cell membrane</keyword>
<protein>
    <submittedName>
        <fullName evidence="9">ABC transporter permease</fullName>
    </submittedName>
</protein>
<dbReference type="InterPro" id="IPR000515">
    <property type="entry name" value="MetI-like"/>
</dbReference>
<feature type="transmembrane region" description="Helical" evidence="7">
    <location>
        <begin position="90"/>
        <end position="112"/>
    </location>
</feature>
<dbReference type="Proteomes" id="UP000446866">
    <property type="component" value="Unassembled WGS sequence"/>
</dbReference>
<evidence type="ECO:0000256" key="4">
    <source>
        <dbReference type="ARBA" id="ARBA00022692"/>
    </source>
</evidence>
<dbReference type="Pfam" id="PF12911">
    <property type="entry name" value="OppC_N"/>
    <property type="match status" value="1"/>
</dbReference>
<accession>A0A845QKX6</accession>
<comment type="caution">
    <text evidence="9">The sequence shown here is derived from an EMBL/GenBank/DDBJ whole genome shotgun (WGS) entry which is preliminary data.</text>
</comment>
<keyword evidence="2 7" id="KW-0813">Transport</keyword>
<feature type="domain" description="ABC transmembrane type-1" evidence="8">
    <location>
        <begin position="82"/>
        <end position="271"/>
    </location>
</feature>
<keyword evidence="4 7" id="KW-0812">Transmembrane</keyword>
<dbReference type="AlphaFoldDB" id="A0A845QKX6"/>
<feature type="transmembrane region" description="Helical" evidence="7">
    <location>
        <begin position="148"/>
        <end position="164"/>
    </location>
</feature>
<dbReference type="InterPro" id="IPR035906">
    <property type="entry name" value="MetI-like_sf"/>
</dbReference>
<organism evidence="9 10">
    <name type="scientific">Anaerotruncus colihominis</name>
    <dbReference type="NCBI Taxonomy" id="169435"/>
    <lineage>
        <taxon>Bacteria</taxon>
        <taxon>Bacillati</taxon>
        <taxon>Bacillota</taxon>
        <taxon>Clostridia</taxon>
        <taxon>Eubacteriales</taxon>
        <taxon>Oscillospiraceae</taxon>
        <taxon>Anaerotruncus</taxon>
    </lineage>
</organism>
<feature type="transmembrane region" description="Helical" evidence="7">
    <location>
        <begin position="248"/>
        <end position="271"/>
    </location>
</feature>
<comment type="subcellular location">
    <subcellularLocation>
        <location evidence="1 7">Cell membrane</location>
        <topology evidence="1 7">Multi-pass membrane protein</topology>
    </subcellularLocation>
</comment>
<dbReference type="SUPFAM" id="SSF161098">
    <property type="entry name" value="MetI-like"/>
    <property type="match status" value="1"/>
</dbReference>
<evidence type="ECO:0000313" key="9">
    <source>
        <dbReference type="EMBL" id="NBH62276.1"/>
    </source>
</evidence>
<dbReference type="PANTHER" id="PTHR43386:SF1">
    <property type="entry name" value="D,D-DIPEPTIDE TRANSPORT SYSTEM PERMEASE PROTEIN DDPC-RELATED"/>
    <property type="match status" value="1"/>
</dbReference>
<evidence type="ECO:0000256" key="1">
    <source>
        <dbReference type="ARBA" id="ARBA00004651"/>
    </source>
</evidence>
<evidence type="ECO:0000256" key="6">
    <source>
        <dbReference type="ARBA" id="ARBA00023136"/>
    </source>
</evidence>
<evidence type="ECO:0000259" key="8">
    <source>
        <dbReference type="PROSITE" id="PS50928"/>
    </source>
</evidence>
<dbReference type="GO" id="GO:0005886">
    <property type="term" value="C:plasma membrane"/>
    <property type="evidence" value="ECO:0007669"/>
    <property type="project" value="UniProtKB-SubCell"/>
</dbReference>
<gene>
    <name evidence="9" type="ORF">D0435_11495</name>
</gene>
<evidence type="ECO:0000313" key="10">
    <source>
        <dbReference type="Proteomes" id="UP000446866"/>
    </source>
</evidence>
<keyword evidence="10" id="KW-1185">Reference proteome</keyword>
<comment type="similarity">
    <text evidence="7">Belongs to the binding-protein-dependent transport system permease family.</text>
</comment>
<reference evidence="9 10" key="1">
    <citation type="submission" date="2018-08" db="EMBL/GenBank/DDBJ databases">
        <title>Murine metabolic-syndrome-specific gut microbial biobank.</title>
        <authorList>
            <person name="Liu C."/>
        </authorList>
    </citation>
    <scope>NUCLEOTIDE SEQUENCE [LARGE SCALE GENOMIC DNA]</scope>
    <source>
        <strain evidence="9 10">28</strain>
    </source>
</reference>
<dbReference type="PROSITE" id="PS50928">
    <property type="entry name" value="ABC_TM1"/>
    <property type="match status" value="1"/>
</dbReference>
<dbReference type="PANTHER" id="PTHR43386">
    <property type="entry name" value="OLIGOPEPTIDE TRANSPORT SYSTEM PERMEASE PROTEIN APPC"/>
    <property type="match status" value="1"/>
</dbReference>